<sequence length="347" mass="38713">MSRTTPPRPVDITAVVPQLAPLARPATRLHPRPGTPSPHESSIGGPLLWPADEPWPQCEGPHEWDQLNEALAPDDVRLQRRIRAARATRPDDSTWTAPYTIEEWMRYQRIEGGPWPEGPVALLPVAQLYARDIPSLRPPGQSEADLLQVLWCPFDHPAHPEPALFWRSSADVTETLTAPPEPPVIQFPGYLPEPCLLAPEQITEYPNPMELSSELQRRLEDWRTWQAAGAAVAPSYEPTPRTFYRNELSVAPGWKVGGWTRWGLTDPVPRLCPACGTEMDPLLTIASAEWNAVTLSWAPYEDQARPTPPLPAPQPSNPTMLDLARGYDLQLHLCPASPDHPYTCLVQ</sequence>
<gene>
    <name evidence="2" type="ORF">RI138_22510</name>
</gene>
<proteinExistence type="predicted"/>
<dbReference type="Proteomes" id="UP001303236">
    <property type="component" value="Chromosome"/>
</dbReference>
<protein>
    <recommendedName>
        <fullName evidence="4">DUF1963 domain-containing protein</fullName>
    </recommendedName>
</protein>
<dbReference type="Gene3D" id="2.30.320.10">
    <property type="entry name" value="YwqG-like"/>
    <property type="match status" value="1"/>
</dbReference>
<evidence type="ECO:0008006" key="4">
    <source>
        <dbReference type="Google" id="ProtNLM"/>
    </source>
</evidence>
<dbReference type="EMBL" id="CP134500">
    <property type="protein sequence ID" value="WNF31384.1"/>
    <property type="molecule type" value="Genomic_DNA"/>
</dbReference>
<evidence type="ECO:0000313" key="3">
    <source>
        <dbReference type="Proteomes" id="UP001303236"/>
    </source>
</evidence>
<reference evidence="2 3" key="1">
    <citation type="submission" date="2023-09" db="EMBL/GenBank/DDBJ databases">
        <title>Genome completion map analysis of the actinomycetes C11-1.</title>
        <authorList>
            <person name="Qin P."/>
            <person name="Guan P."/>
        </authorList>
    </citation>
    <scope>NUCLEOTIDE SEQUENCE [LARGE SCALE GENOMIC DNA]</scope>
    <source>
        <strain evidence="2 3">C11-1</strain>
    </source>
</reference>
<name>A0ABY9W5D1_9ACTN</name>
<evidence type="ECO:0000313" key="2">
    <source>
        <dbReference type="EMBL" id="WNF31384.1"/>
    </source>
</evidence>
<organism evidence="2 3">
    <name type="scientific">Streptomyces durocortorensis</name>
    <dbReference type="NCBI Taxonomy" id="2811104"/>
    <lineage>
        <taxon>Bacteria</taxon>
        <taxon>Bacillati</taxon>
        <taxon>Actinomycetota</taxon>
        <taxon>Actinomycetes</taxon>
        <taxon>Kitasatosporales</taxon>
        <taxon>Streptomycetaceae</taxon>
        <taxon>Streptomyces</taxon>
    </lineage>
</organism>
<feature type="region of interest" description="Disordered" evidence="1">
    <location>
        <begin position="1"/>
        <end position="57"/>
    </location>
</feature>
<keyword evidence="3" id="KW-1185">Reference proteome</keyword>
<accession>A0ABY9W5D1</accession>
<evidence type="ECO:0000256" key="1">
    <source>
        <dbReference type="SAM" id="MobiDB-lite"/>
    </source>
</evidence>